<comment type="caution">
    <text evidence="1">The sequence shown here is derived from an EMBL/GenBank/DDBJ whole genome shotgun (WGS) entry which is preliminary data.</text>
</comment>
<dbReference type="EMBL" id="JANUXY010000008">
    <property type="protein sequence ID" value="MCS4486924.1"/>
    <property type="molecule type" value="Genomic_DNA"/>
</dbReference>
<reference evidence="1 2" key="1">
    <citation type="journal article" date="2023" name="Int. J. Syst. Evol. Microbiol.">
        <title>Streptococcus sciuri sp. nov., Staphylococcus marylandisciuri sp. nov. and Staphylococcus americanisciuri sp. nov., isolated from faeces of eastern grey squirrel (Sciurus carolinensis).</title>
        <authorList>
            <person name="Volokhov D.V."/>
            <person name="Zagorodnyaya T.A."/>
            <person name="Furtak V.A."/>
            <person name="Nattanmai G."/>
            <person name="Randall L."/>
            <person name="Jose S."/>
            <person name="Gao Y."/>
            <person name="Eisenberg T."/>
            <person name="Delmonte P."/>
            <person name="Blom J."/>
            <person name="Mitchell K.K."/>
        </authorList>
    </citation>
    <scope>NUCLEOTIDE SEQUENCE [LARGE SCALE GENOMIC DNA]</scope>
    <source>
        <strain evidence="1 2">GRT3</strain>
    </source>
</reference>
<evidence type="ECO:0000313" key="2">
    <source>
        <dbReference type="Proteomes" id="UP001205609"/>
    </source>
</evidence>
<proteinExistence type="predicted"/>
<dbReference type="Proteomes" id="UP001205609">
    <property type="component" value="Unassembled WGS sequence"/>
</dbReference>
<keyword evidence="2" id="KW-1185">Reference proteome</keyword>
<sequence length="111" mass="12332">MIAAIVSMEKAKIARKQPGKMIVVSFRTSFSGNKVPFGLVLTIGVMILRDQDQGMKYQYEFDTVNIDTHIPITLKIIMDSGLNNLPIIIDNGIINSVVIHKTKDANKMLSI</sequence>
<evidence type="ECO:0000313" key="1">
    <source>
        <dbReference type="EMBL" id="MCS4486924.1"/>
    </source>
</evidence>
<gene>
    <name evidence="1" type="ORF">NXS11_08445</name>
</gene>
<name>A0ABT2F389_9STAP</name>
<organism evidence="1 2">
    <name type="scientific">Staphylococcus americanisciuri</name>
    <dbReference type="NCBI Taxonomy" id="2973940"/>
    <lineage>
        <taxon>Bacteria</taxon>
        <taxon>Bacillati</taxon>
        <taxon>Bacillota</taxon>
        <taxon>Bacilli</taxon>
        <taxon>Bacillales</taxon>
        <taxon>Staphylococcaceae</taxon>
        <taxon>Staphylococcus</taxon>
    </lineage>
</organism>
<accession>A0ABT2F389</accession>
<protein>
    <submittedName>
        <fullName evidence="1">Uncharacterized protein</fullName>
    </submittedName>
</protein>